<proteinExistence type="predicted"/>
<dbReference type="InterPro" id="IPR005901">
    <property type="entry name" value="GLPGLI"/>
</dbReference>
<dbReference type="STRING" id="313594.PI23P_08780"/>
<protein>
    <submittedName>
        <fullName evidence="2">Uncharacterized protein</fullName>
    </submittedName>
</protein>
<dbReference type="HOGENOM" id="CLU_085659_0_0_10"/>
<dbReference type="NCBIfam" id="TIGR01200">
    <property type="entry name" value="GLPGLI"/>
    <property type="match status" value="1"/>
</dbReference>
<gene>
    <name evidence="2" type="ORF">PI23P_08780</name>
</gene>
<feature type="chain" id="PRO_5002665755" evidence="1">
    <location>
        <begin position="19"/>
        <end position="274"/>
    </location>
</feature>
<dbReference type="RefSeq" id="WP_004570376.1">
    <property type="nucleotide sequence ID" value="NZ_CH724148.1"/>
</dbReference>
<reference evidence="2 3" key="1">
    <citation type="submission" date="2006-02" db="EMBL/GenBank/DDBJ databases">
        <authorList>
            <person name="Murray A."/>
            <person name="Staley J."/>
            <person name="Ferriera S."/>
            <person name="Johnson J."/>
            <person name="Kravitz S."/>
            <person name="Halpern A."/>
            <person name="Remington K."/>
            <person name="Beeson K."/>
            <person name="Tran B."/>
            <person name="Rogers Y.-H."/>
            <person name="Friedman R."/>
            <person name="Venter J.C."/>
        </authorList>
    </citation>
    <scope>NUCLEOTIDE SEQUENCE [LARGE SCALE GENOMIC DNA]</scope>
    <source>
        <strain evidence="2 3">23-P</strain>
    </source>
</reference>
<accession>A4BZW5</accession>
<keyword evidence="3" id="KW-1185">Reference proteome</keyword>
<dbReference type="OrthoDB" id="1068986at2"/>
<organism evidence="2 3">
    <name type="scientific">Polaribacter irgensii 23-P</name>
    <dbReference type="NCBI Taxonomy" id="313594"/>
    <lineage>
        <taxon>Bacteria</taxon>
        <taxon>Pseudomonadati</taxon>
        <taxon>Bacteroidota</taxon>
        <taxon>Flavobacteriia</taxon>
        <taxon>Flavobacteriales</taxon>
        <taxon>Flavobacteriaceae</taxon>
    </lineage>
</organism>
<dbReference type="eggNOG" id="ENOG502Z8ZW">
    <property type="taxonomic scope" value="Bacteria"/>
</dbReference>
<dbReference type="Pfam" id="PF09697">
    <property type="entry name" value="Porph_ging"/>
    <property type="match status" value="1"/>
</dbReference>
<feature type="signal peptide" evidence="1">
    <location>
        <begin position="1"/>
        <end position="18"/>
    </location>
</feature>
<evidence type="ECO:0000313" key="2">
    <source>
        <dbReference type="EMBL" id="EAR12708.1"/>
    </source>
</evidence>
<name>A4BZW5_9FLAO</name>
<keyword evidence="1" id="KW-0732">Signal</keyword>
<dbReference type="AlphaFoldDB" id="A4BZW5"/>
<dbReference type="Proteomes" id="UP000003053">
    <property type="component" value="Unassembled WGS sequence"/>
</dbReference>
<evidence type="ECO:0000313" key="3">
    <source>
        <dbReference type="Proteomes" id="UP000003053"/>
    </source>
</evidence>
<dbReference type="EMBL" id="AAOG01000002">
    <property type="protein sequence ID" value="EAR12708.1"/>
    <property type="molecule type" value="Genomic_DNA"/>
</dbReference>
<sequence>MRSLYTVLLILIVATSFAQNNFQGKATYMSKTSMDMSRFGKMSEQQKKERMARMKSFLEKTYTLTFNKTASSFKEEVKLAAPGSSGPSWGRSNGQGSIYKNTKESKMIEDVEQFSKRFLVIEDMAQFQWEMGVETKKIGQYICYKATLVKEDTTIDWGGIFSSSAKKKDSTNSKEAIPAKKMLTVIAWYTPQIPVSTGPDTYYGLPGLILEINAGRTTMLCVEVAINSKELLEIEAPSKGKEVSREEYNEIVKTKTEELKERFQSRRNRGGRRN</sequence>
<comment type="caution">
    <text evidence="2">The sequence shown here is derived from an EMBL/GenBank/DDBJ whole genome shotgun (WGS) entry which is preliminary data.</text>
</comment>
<evidence type="ECO:0000256" key="1">
    <source>
        <dbReference type="SAM" id="SignalP"/>
    </source>
</evidence>